<dbReference type="SUPFAM" id="SSF52058">
    <property type="entry name" value="L domain-like"/>
    <property type="match status" value="1"/>
</dbReference>
<accession>A0A9W7G686</accession>
<dbReference type="Pfam" id="PF13460">
    <property type="entry name" value="NAD_binding_10"/>
    <property type="match status" value="1"/>
</dbReference>
<dbReference type="AlphaFoldDB" id="A0A9W7G686"/>
<gene>
    <name evidence="4" type="ORF">TrCOL_g739</name>
</gene>
<dbReference type="PANTHER" id="PTHR15020">
    <property type="entry name" value="FLAVIN REDUCTASE-RELATED"/>
    <property type="match status" value="1"/>
</dbReference>
<dbReference type="InterPro" id="IPR003591">
    <property type="entry name" value="Leu-rich_rpt_typical-subtyp"/>
</dbReference>
<evidence type="ECO:0000259" key="3">
    <source>
        <dbReference type="Pfam" id="PF13460"/>
    </source>
</evidence>
<reference evidence="5" key="1">
    <citation type="journal article" date="2023" name="Commun. Biol.">
        <title>Genome analysis of Parmales, the sister group of diatoms, reveals the evolutionary specialization of diatoms from phago-mixotrophs to photoautotrophs.</title>
        <authorList>
            <person name="Ban H."/>
            <person name="Sato S."/>
            <person name="Yoshikawa S."/>
            <person name="Yamada K."/>
            <person name="Nakamura Y."/>
            <person name="Ichinomiya M."/>
            <person name="Sato N."/>
            <person name="Blanc-Mathieu R."/>
            <person name="Endo H."/>
            <person name="Kuwata A."/>
            <person name="Ogata H."/>
        </authorList>
    </citation>
    <scope>NUCLEOTIDE SEQUENCE [LARGE SCALE GENOMIC DNA]</scope>
</reference>
<feature type="domain" description="NAD(P)-binding" evidence="3">
    <location>
        <begin position="7"/>
        <end position="213"/>
    </location>
</feature>
<dbReference type="PANTHER" id="PTHR15020:SF11">
    <property type="entry name" value="OS06G0360300 PROTEIN"/>
    <property type="match status" value="1"/>
</dbReference>
<dbReference type="Pfam" id="PF13855">
    <property type="entry name" value="LRR_8"/>
    <property type="match status" value="1"/>
</dbReference>
<keyword evidence="5" id="KW-1185">Reference proteome</keyword>
<dbReference type="InterPro" id="IPR001611">
    <property type="entry name" value="Leu-rich_rpt"/>
</dbReference>
<dbReference type="SMART" id="SM00369">
    <property type="entry name" value="LRR_TYP"/>
    <property type="match status" value="4"/>
</dbReference>
<organism evidence="4 5">
    <name type="scientific">Triparma columacea</name>
    <dbReference type="NCBI Taxonomy" id="722753"/>
    <lineage>
        <taxon>Eukaryota</taxon>
        <taxon>Sar</taxon>
        <taxon>Stramenopiles</taxon>
        <taxon>Ochrophyta</taxon>
        <taxon>Bolidophyceae</taxon>
        <taxon>Parmales</taxon>
        <taxon>Triparmaceae</taxon>
        <taxon>Triparma</taxon>
    </lineage>
</organism>
<evidence type="ECO:0000256" key="2">
    <source>
        <dbReference type="ARBA" id="ARBA00022737"/>
    </source>
</evidence>
<evidence type="ECO:0000256" key="1">
    <source>
        <dbReference type="ARBA" id="ARBA00022614"/>
    </source>
</evidence>
<dbReference type="PROSITE" id="PS51450">
    <property type="entry name" value="LRR"/>
    <property type="match status" value="1"/>
</dbReference>
<dbReference type="Proteomes" id="UP001165065">
    <property type="component" value="Unassembled WGS sequence"/>
</dbReference>
<dbReference type="EMBL" id="BRYA01000034">
    <property type="protein sequence ID" value="GMI33686.1"/>
    <property type="molecule type" value="Genomic_DNA"/>
</dbReference>
<dbReference type="InterPro" id="IPR032675">
    <property type="entry name" value="LRR_dom_sf"/>
</dbReference>
<evidence type="ECO:0000313" key="4">
    <source>
        <dbReference type="EMBL" id="GMI33686.1"/>
    </source>
</evidence>
<keyword evidence="2" id="KW-0677">Repeat</keyword>
<dbReference type="InterPro" id="IPR036291">
    <property type="entry name" value="NAD(P)-bd_dom_sf"/>
</dbReference>
<protein>
    <recommendedName>
        <fullName evidence="3">NAD(P)-binding domain-containing protein</fullName>
    </recommendedName>
</protein>
<keyword evidence="1" id="KW-0433">Leucine-rich repeat</keyword>
<comment type="caution">
    <text evidence="4">The sequence shown here is derived from an EMBL/GenBank/DDBJ whole genome shotgun (WGS) entry which is preliminary data.</text>
</comment>
<dbReference type="InterPro" id="IPR016040">
    <property type="entry name" value="NAD(P)-bd_dom"/>
</dbReference>
<dbReference type="SUPFAM" id="SSF51735">
    <property type="entry name" value="NAD(P)-binding Rossmann-fold domains"/>
    <property type="match status" value="1"/>
</dbReference>
<dbReference type="OrthoDB" id="203703at2759"/>
<evidence type="ECO:0000313" key="5">
    <source>
        <dbReference type="Proteomes" id="UP001165065"/>
    </source>
</evidence>
<proteinExistence type="predicted"/>
<sequence length="618" mass="66537">MSTYVLGAGGTLGYEVVKCLSEKSNVKAVVRSELHATKFEAFTKVKVVAGDVTDPATLDFEDAQAIVFACSASSAAGYWNGPKDVDYQGVVNLIEISKKQKTPPHIVLVTSRFVNPVNGWHPVRMILNNIKRKLMDWKWKSEEALRASGLPYTIVRPGGLVGGGFGTSTDSRAKGREAGQEIKVIVGAEGDVDGARDILRADVASIIRSVLEERELAEGKTIECVAKPASESKDKTNVNAALQEIPKDKFLVRDTRKIPEQLAGDEVVELKLARRPAEFKARSGGVNSSTAPNDKERAALVASKKKGGGSLYALIGPDGHLNKLKALEYLSVYDCEIDNLSGVGKLEASALKELVVGCNPISKIPSDLALLEGLTAFSADDCLLTYPSIPQPICNLNNLKELRLSGNSISGLLLDDLKSLSSLTLLNLDSNVIVSLPDELPPMPNLSILSLRNNKIDKLPHTSEFKNLPSLSCLSISSNKLVALDVHGLFETCPSLTKLFANKNCITSRFSSSPDSQNGNILTGVGSLLNERGDDEQEVIVNISNNPLTASAIPCVPSDLVSYFGKVDPVREVLCREEDKGSRCVLVACGIIKRKSESKKRKSLGGEKENLMEVEATN</sequence>
<dbReference type="Pfam" id="PF00560">
    <property type="entry name" value="LRR_1"/>
    <property type="match status" value="1"/>
</dbReference>
<dbReference type="Gene3D" id="3.80.10.10">
    <property type="entry name" value="Ribonuclease Inhibitor"/>
    <property type="match status" value="1"/>
</dbReference>
<name>A0A9W7G686_9STRA</name>
<dbReference type="Gene3D" id="3.40.50.720">
    <property type="entry name" value="NAD(P)-binding Rossmann-like Domain"/>
    <property type="match status" value="1"/>
</dbReference>